<evidence type="ECO:0000256" key="9">
    <source>
        <dbReference type="RuleBase" id="RU004016"/>
    </source>
</evidence>
<dbReference type="Pfam" id="PF00768">
    <property type="entry name" value="Peptidase_S11"/>
    <property type="match status" value="1"/>
</dbReference>
<evidence type="ECO:0000256" key="1">
    <source>
        <dbReference type="ARBA" id="ARBA00007164"/>
    </source>
</evidence>
<accession>A0A1G5WT92</accession>
<keyword evidence="5" id="KW-0573">Peptidoglycan synthesis</keyword>
<dbReference type="GO" id="GO:0006508">
    <property type="term" value="P:proteolysis"/>
    <property type="evidence" value="ECO:0007669"/>
    <property type="project" value="InterPro"/>
</dbReference>
<keyword evidence="11" id="KW-0121">Carboxypeptidase</keyword>
<dbReference type="GeneID" id="87756563"/>
<dbReference type="InterPro" id="IPR001967">
    <property type="entry name" value="Peptidase_S11_N"/>
</dbReference>
<feature type="domain" description="Peptidase S11 D-alanyl-D-alanine carboxypeptidase A N-terminal" evidence="10">
    <location>
        <begin position="39"/>
        <end position="261"/>
    </location>
</feature>
<protein>
    <submittedName>
        <fullName evidence="11">D-alanyl-D-alanine carboxypeptidase (Penicillin-binding protein 5/6)</fullName>
    </submittedName>
</protein>
<evidence type="ECO:0000256" key="6">
    <source>
        <dbReference type="ARBA" id="ARBA00023316"/>
    </source>
</evidence>
<organism evidence="11 12">
    <name type="scientific">Allisonella histaminiformans</name>
    <dbReference type="NCBI Taxonomy" id="209880"/>
    <lineage>
        <taxon>Bacteria</taxon>
        <taxon>Bacillati</taxon>
        <taxon>Bacillota</taxon>
        <taxon>Negativicutes</taxon>
        <taxon>Veillonellales</taxon>
        <taxon>Veillonellaceae</taxon>
        <taxon>Allisonella</taxon>
    </lineage>
</organism>
<dbReference type="GO" id="GO:0009252">
    <property type="term" value="P:peptidoglycan biosynthetic process"/>
    <property type="evidence" value="ECO:0007669"/>
    <property type="project" value="UniProtKB-KW"/>
</dbReference>
<dbReference type="STRING" id="209880.SAMN02910343_01578"/>
<dbReference type="SUPFAM" id="SSF56601">
    <property type="entry name" value="beta-lactamase/transpeptidase-like"/>
    <property type="match status" value="1"/>
</dbReference>
<keyword evidence="3" id="KW-0378">Hydrolase</keyword>
<keyword evidence="12" id="KW-1185">Reference proteome</keyword>
<feature type="binding site" evidence="8">
    <location>
        <position position="234"/>
    </location>
    <ligand>
        <name>substrate</name>
    </ligand>
</feature>
<reference evidence="11 12" key="1">
    <citation type="submission" date="2016-10" db="EMBL/GenBank/DDBJ databases">
        <authorList>
            <person name="de Groot N.N."/>
        </authorList>
    </citation>
    <scope>NUCLEOTIDE SEQUENCE [LARGE SCALE GENOMIC DNA]</scope>
    <source>
        <strain evidence="11 12">DSM 15230</strain>
    </source>
</reference>
<dbReference type="EMBL" id="FMXA01000030">
    <property type="protein sequence ID" value="SDA60946.1"/>
    <property type="molecule type" value="Genomic_DNA"/>
</dbReference>
<dbReference type="AlphaFoldDB" id="A0A1G5WT92"/>
<evidence type="ECO:0000256" key="4">
    <source>
        <dbReference type="ARBA" id="ARBA00022960"/>
    </source>
</evidence>
<evidence type="ECO:0000256" key="8">
    <source>
        <dbReference type="PIRSR" id="PIRSR618044-2"/>
    </source>
</evidence>
<keyword evidence="2" id="KW-0732">Signal</keyword>
<sequence>MKRLMTYVAVVVLLILVSIGVLEYITPPPPQPPRFPAPPPVHGTSASLFWANQDITLADKNGDLKIYPASTTKMLTCIIALEEGHDKLEQEAVITPFAMHQDGTLVGITPAKPITLHQLLYGMMLVSGNDAAVAAAETTGGSYSRFIQMMNEKAESIGARHSHFNNANGLTDPNHYSTANDMARIGAYAMRNPQFREIVGMKTYPMRFKDGSTRIIRNRNEFLESGFSGANGIKTGMTDAAGKCLVASAIRNGNLMVVSVYNDNARWQDVQSWLTYGFTCAEAWERYQKELKAEPIVFKWVNQVMGREPNEEQTKKVQKTEVFGL</sequence>
<evidence type="ECO:0000256" key="3">
    <source>
        <dbReference type="ARBA" id="ARBA00022801"/>
    </source>
</evidence>
<dbReference type="RefSeq" id="WP_091365531.1">
    <property type="nucleotide sequence ID" value="NZ_FMXA01000030.1"/>
</dbReference>
<evidence type="ECO:0000256" key="5">
    <source>
        <dbReference type="ARBA" id="ARBA00022984"/>
    </source>
</evidence>
<evidence type="ECO:0000313" key="11">
    <source>
        <dbReference type="EMBL" id="SDA60946.1"/>
    </source>
</evidence>
<dbReference type="GO" id="GO:0009002">
    <property type="term" value="F:serine-type D-Ala-D-Ala carboxypeptidase activity"/>
    <property type="evidence" value="ECO:0007669"/>
    <property type="project" value="InterPro"/>
</dbReference>
<name>A0A1G5WT92_9FIRM</name>
<dbReference type="Proteomes" id="UP000199689">
    <property type="component" value="Unassembled WGS sequence"/>
</dbReference>
<keyword evidence="4" id="KW-0133">Cell shape</keyword>
<keyword evidence="6" id="KW-0961">Cell wall biogenesis/degradation</keyword>
<evidence type="ECO:0000256" key="2">
    <source>
        <dbReference type="ARBA" id="ARBA00022729"/>
    </source>
</evidence>
<evidence type="ECO:0000256" key="7">
    <source>
        <dbReference type="PIRSR" id="PIRSR618044-1"/>
    </source>
</evidence>
<dbReference type="InterPro" id="IPR012338">
    <property type="entry name" value="Beta-lactam/transpept-like"/>
</dbReference>
<keyword evidence="11" id="KW-0645">Protease</keyword>
<dbReference type="PRINTS" id="PR00725">
    <property type="entry name" value="DADACBPTASE1"/>
</dbReference>
<comment type="similarity">
    <text evidence="1 9">Belongs to the peptidase S11 family.</text>
</comment>
<dbReference type="OrthoDB" id="9791132at2"/>
<gene>
    <name evidence="11" type="ORF">SAMN02910343_01578</name>
</gene>
<proteinExistence type="inferred from homology"/>
<dbReference type="PANTHER" id="PTHR21581">
    <property type="entry name" value="D-ALANYL-D-ALANINE CARBOXYPEPTIDASE"/>
    <property type="match status" value="1"/>
</dbReference>
<dbReference type="InterPro" id="IPR018044">
    <property type="entry name" value="Peptidase_S11"/>
</dbReference>
<feature type="active site" description="Proton acceptor" evidence="7">
    <location>
        <position position="73"/>
    </location>
</feature>
<feature type="active site" description="Acyl-ester intermediate" evidence="7">
    <location>
        <position position="70"/>
    </location>
</feature>
<evidence type="ECO:0000313" key="12">
    <source>
        <dbReference type="Proteomes" id="UP000199689"/>
    </source>
</evidence>
<dbReference type="Gene3D" id="3.40.710.10">
    <property type="entry name" value="DD-peptidase/beta-lactamase superfamily"/>
    <property type="match status" value="1"/>
</dbReference>
<dbReference type="GO" id="GO:0008360">
    <property type="term" value="P:regulation of cell shape"/>
    <property type="evidence" value="ECO:0007669"/>
    <property type="project" value="UniProtKB-KW"/>
</dbReference>
<evidence type="ECO:0000259" key="10">
    <source>
        <dbReference type="Pfam" id="PF00768"/>
    </source>
</evidence>
<dbReference type="PANTHER" id="PTHR21581:SF33">
    <property type="entry name" value="D-ALANYL-D-ALANINE CARBOXYPEPTIDASE DACB"/>
    <property type="match status" value="1"/>
</dbReference>
<dbReference type="GO" id="GO:0071555">
    <property type="term" value="P:cell wall organization"/>
    <property type="evidence" value="ECO:0007669"/>
    <property type="project" value="UniProtKB-KW"/>
</dbReference>
<feature type="active site" evidence="7">
    <location>
        <position position="127"/>
    </location>
</feature>